<organism evidence="2 3">
    <name type="scientific">Phytophthora palmivora</name>
    <dbReference type="NCBI Taxonomy" id="4796"/>
    <lineage>
        <taxon>Eukaryota</taxon>
        <taxon>Sar</taxon>
        <taxon>Stramenopiles</taxon>
        <taxon>Oomycota</taxon>
        <taxon>Peronosporomycetes</taxon>
        <taxon>Peronosporales</taxon>
        <taxon>Peronosporaceae</taxon>
        <taxon>Phytophthora</taxon>
    </lineage>
</organism>
<accession>A0A2P4WVH1</accession>
<dbReference type="OrthoDB" id="90859at2759"/>
<sequence length="252" mass="29092">MAEKDAERRKLVCRKQRAGRKKLVDRGQLTESKKHVARVTGISKAISKKRTWYEKADVVRRFCEEEFIPHARRLDGNTDDDNAKDHNEEEWVEPKRSVSDVEEDEIVYAPLFQRDYTSLPEFERSPKKYMEDTRVKCRNASLKSQIQYVGIPEKGIPLVPQEAGPLQCKYIFTHGWPTRERSSDAQRGRNLGITVKRELYVYNHQIAPENYRHSPGIHQVSTQSPLIPGIAGCRENSNHQVNMTDVCIFAVA</sequence>
<protein>
    <submittedName>
        <fullName evidence="2">Uncharacterized protein</fullName>
    </submittedName>
</protein>
<dbReference type="AlphaFoldDB" id="A0A2P4WVH1"/>
<keyword evidence="3" id="KW-1185">Reference proteome</keyword>
<feature type="region of interest" description="Disordered" evidence="1">
    <location>
        <begin position="73"/>
        <end position="95"/>
    </location>
</feature>
<dbReference type="EMBL" id="NCKW01020841">
    <property type="protein sequence ID" value="POM57294.1"/>
    <property type="molecule type" value="Genomic_DNA"/>
</dbReference>
<proteinExistence type="predicted"/>
<evidence type="ECO:0000313" key="3">
    <source>
        <dbReference type="Proteomes" id="UP000237271"/>
    </source>
</evidence>
<reference evidence="2 3" key="1">
    <citation type="journal article" date="2017" name="Genome Biol. Evol.">
        <title>Phytophthora megakarya and P. palmivora, closely related causal agents of cacao black pod rot, underwent increases in genome sizes and gene numbers by different mechanisms.</title>
        <authorList>
            <person name="Ali S.S."/>
            <person name="Shao J."/>
            <person name="Lary D.J."/>
            <person name="Kronmiller B."/>
            <person name="Shen D."/>
            <person name="Strem M.D."/>
            <person name="Amoako-Attah I."/>
            <person name="Akrofi A.Y."/>
            <person name="Begoude B.A."/>
            <person name="Ten Hoopen G.M."/>
            <person name="Coulibaly K."/>
            <person name="Kebe B.I."/>
            <person name="Melnick R.L."/>
            <person name="Guiltinan M.J."/>
            <person name="Tyler B.M."/>
            <person name="Meinhardt L.W."/>
            <person name="Bailey B.A."/>
        </authorList>
    </citation>
    <scope>NUCLEOTIDE SEQUENCE [LARGE SCALE GENOMIC DNA]</scope>
    <source>
        <strain evidence="3">sbr112.9</strain>
    </source>
</reference>
<evidence type="ECO:0000313" key="2">
    <source>
        <dbReference type="EMBL" id="POM57294.1"/>
    </source>
</evidence>
<dbReference type="Proteomes" id="UP000237271">
    <property type="component" value="Unassembled WGS sequence"/>
</dbReference>
<evidence type="ECO:0000256" key="1">
    <source>
        <dbReference type="SAM" id="MobiDB-lite"/>
    </source>
</evidence>
<comment type="caution">
    <text evidence="2">The sequence shown here is derived from an EMBL/GenBank/DDBJ whole genome shotgun (WGS) entry which is preliminary data.</text>
</comment>
<gene>
    <name evidence="2" type="ORF">PHPALM_38210</name>
</gene>
<name>A0A2P4WVH1_9STRA</name>